<organism evidence="1">
    <name type="scientific">viral metagenome</name>
    <dbReference type="NCBI Taxonomy" id="1070528"/>
    <lineage>
        <taxon>unclassified sequences</taxon>
        <taxon>metagenomes</taxon>
        <taxon>organismal metagenomes</taxon>
    </lineage>
</organism>
<evidence type="ECO:0000313" key="1">
    <source>
        <dbReference type="EMBL" id="QHT29446.1"/>
    </source>
</evidence>
<dbReference type="AlphaFoldDB" id="A0A6C0EJU8"/>
<sequence>MNKTFYAMNMHGYESKEDCVIPENCRVIMFCYSGKLLHICPRFDRYNWGKIFTDPGATKDYQSFLKVLSGYSSLRDHFCVYEPGSVIKEIDFHPDEYFRHGLFRLPVRAAVCVEKDNRVYITDVNTAAKYLTMPEKPLKKCRNVVLNAEKASNALPYLENTAWVDSTFIMHASKLSNILRGLKFKYGGVTLLLLTCREGKGYNLNPAPTVGESL</sequence>
<proteinExistence type="predicted"/>
<dbReference type="EMBL" id="MN738877">
    <property type="protein sequence ID" value="QHT29446.1"/>
    <property type="molecule type" value="Genomic_DNA"/>
</dbReference>
<name>A0A6C0EJU8_9ZZZZ</name>
<accession>A0A6C0EJU8</accession>
<protein>
    <submittedName>
        <fullName evidence="1">Uncharacterized protein</fullName>
    </submittedName>
</protein>
<reference evidence="1" key="1">
    <citation type="journal article" date="2020" name="Nature">
        <title>Giant virus diversity and host interactions through global metagenomics.</title>
        <authorList>
            <person name="Schulz F."/>
            <person name="Roux S."/>
            <person name="Paez-Espino D."/>
            <person name="Jungbluth S."/>
            <person name="Walsh D.A."/>
            <person name="Denef V.J."/>
            <person name="McMahon K.D."/>
            <person name="Konstantinidis K.T."/>
            <person name="Eloe-Fadrosh E.A."/>
            <person name="Kyrpides N.C."/>
            <person name="Woyke T."/>
        </authorList>
    </citation>
    <scope>NUCLEOTIDE SEQUENCE</scope>
    <source>
        <strain evidence="1">GVMAG-M-3300005589-24</strain>
    </source>
</reference>